<evidence type="ECO:0000256" key="1">
    <source>
        <dbReference type="ARBA" id="ARBA00023004"/>
    </source>
</evidence>
<feature type="non-terminal residue" evidence="2">
    <location>
        <position position="1"/>
    </location>
</feature>
<evidence type="ECO:0000313" key="2">
    <source>
        <dbReference type="EMBL" id="EQD34886.1"/>
    </source>
</evidence>
<sequence length="50" mass="5410">DETVEIDLDTLEPLIAQPHSPDNVVKVRDIQGIPVSQVAIGSCTNSLLRI</sequence>
<dbReference type="InterPro" id="IPR050067">
    <property type="entry name" value="IPM_dehydratase_rel_enz"/>
</dbReference>
<comment type="caution">
    <text evidence="2">The sequence shown here is derived from an EMBL/GenBank/DDBJ whole genome shotgun (WGS) entry which is preliminary data.</text>
</comment>
<proteinExistence type="predicted"/>
<dbReference type="EMBL" id="AUZX01013669">
    <property type="protein sequence ID" value="EQD34886.1"/>
    <property type="molecule type" value="Genomic_DNA"/>
</dbReference>
<reference evidence="2" key="2">
    <citation type="journal article" date="2014" name="ISME J.">
        <title>Microbial stratification in low pH oxic and suboxic macroscopic growths along an acid mine drainage.</title>
        <authorList>
            <person name="Mendez-Garcia C."/>
            <person name="Mesa V."/>
            <person name="Sprenger R.R."/>
            <person name="Richter M."/>
            <person name="Diez M.S."/>
            <person name="Solano J."/>
            <person name="Bargiela R."/>
            <person name="Golyshina O.V."/>
            <person name="Manteca A."/>
            <person name="Ramos J.L."/>
            <person name="Gallego J.R."/>
            <person name="Llorente I."/>
            <person name="Martins Dos Santos V.A."/>
            <person name="Jensen O.N."/>
            <person name="Pelaez A.I."/>
            <person name="Sanchez J."/>
            <person name="Ferrer M."/>
        </authorList>
    </citation>
    <scope>NUCLEOTIDE SEQUENCE</scope>
</reference>
<keyword evidence="1" id="KW-0408">Iron</keyword>
<protein>
    <submittedName>
        <fullName evidence="2">Aconitate hydratase</fullName>
    </submittedName>
</protein>
<reference evidence="2" key="1">
    <citation type="submission" date="2013-08" db="EMBL/GenBank/DDBJ databases">
        <authorList>
            <person name="Mendez C."/>
            <person name="Richter M."/>
            <person name="Ferrer M."/>
            <person name="Sanchez J."/>
        </authorList>
    </citation>
    <scope>NUCLEOTIDE SEQUENCE</scope>
</reference>
<name>T0YHG8_9ZZZZ</name>
<dbReference type="Gene3D" id="3.30.499.10">
    <property type="entry name" value="Aconitase, domain 3"/>
    <property type="match status" value="1"/>
</dbReference>
<dbReference type="AlphaFoldDB" id="T0YHG8"/>
<organism evidence="2">
    <name type="scientific">mine drainage metagenome</name>
    <dbReference type="NCBI Taxonomy" id="410659"/>
    <lineage>
        <taxon>unclassified sequences</taxon>
        <taxon>metagenomes</taxon>
        <taxon>ecological metagenomes</taxon>
    </lineage>
</organism>
<accession>T0YHG8</accession>
<dbReference type="PANTHER" id="PTHR43822">
    <property type="entry name" value="HOMOACONITASE, MITOCHONDRIAL-RELATED"/>
    <property type="match status" value="1"/>
</dbReference>
<dbReference type="InterPro" id="IPR015931">
    <property type="entry name" value="Acnase/IPM_dHydase_lsu_aba_1/3"/>
</dbReference>
<dbReference type="PANTHER" id="PTHR43822:SF2">
    <property type="entry name" value="HOMOACONITASE, MITOCHONDRIAL"/>
    <property type="match status" value="1"/>
</dbReference>
<dbReference type="InterPro" id="IPR036008">
    <property type="entry name" value="Aconitase_4Fe-4S_dom"/>
</dbReference>
<dbReference type="SUPFAM" id="SSF53732">
    <property type="entry name" value="Aconitase iron-sulfur domain"/>
    <property type="match status" value="1"/>
</dbReference>
<gene>
    <name evidence="2" type="ORF">B1A_18522</name>
</gene>